<keyword evidence="1" id="KW-0472">Membrane</keyword>
<dbReference type="RefSeq" id="WP_183562045.1">
    <property type="nucleotide sequence ID" value="NZ_CBCSLB010000003.1"/>
</dbReference>
<dbReference type="EMBL" id="JACHXW010000005">
    <property type="protein sequence ID" value="MBB3152296.1"/>
    <property type="molecule type" value="Genomic_DNA"/>
</dbReference>
<evidence type="ECO:0000313" key="2">
    <source>
        <dbReference type="EMBL" id="MBB3152296.1"/>
    </source>
</evidence>
<evidence type="ECO:0000256" key="1">
    <source>
        <dbReference type="SAM" id="Phobius"/>
    </source>
</evidence>
<accession>A0A7W5C6W7</accession>
<keyword evidence="1" id="KW-0812">Transmembrane</keyword>
<gene>
    <name evidence="2" type="ORF">FHS16_002342</name>
</gene>
<protein>
    <submittedName>
        <fullName evidence="2">Uncharacterized protein</fullName>
    </submittedName>
</protein>
<name>A0A7W5C6W7_9BACL</name>
<dbReference type="AlphaFoldDB" id="A0A7W5C6W7"/>
<dbReference type="Proteomes" id="UP000518605">
    <property type="component" value="Unassembled WGS sequence"/>
</dbReference>
<reference evidence="2 3" key="1">
    <citation type="submission" date="2020-08" db="EMBL/GenBank/DDBJ databases">
        <title>Genomic Encyclopedia of Type Strains, Phase III (KMG-III): the genomes of soil and plant-associated and newly described type strains.</title>
        <authorList>
            <person name="Whitman W."/>
        </authorList>
    </citation>
    <scope>NUCLEOTIDE SEQUENCE [LARGE SCALE GENOMIC DNA]</scope>
    <source>
        <strain evidence="2 3">CECT 8234</strain>
    </source>
</reference>
<feature type="transmembrane region" description="Helical" evidence="1">
    <location>
        <begin position="6"/>
        <end position="27"/>
    </location>
</feature>
<sequence length="55" mass="6258">MAAEYAYLALWLLGMFGIIGIVIGAVAKFAMEDSLSHDEQFVWRRRLPADAMKRK</sequence>
<proteinExistence type="predicted"/>
<keyword evidence="1" id="KW-1133">Transmembrane helix</keyword>
<comment type="caution">
    <text evidence="2">The sequence shown here is derived from an EMBL/GenBank/DDBJ whole genome shotgun (WGS) entry which is preliminary data.</text>
</comment>
<keyword evidence="3" id="KW-1185">Reference proteome</keyword>
<evidence type="ECO:0000313" key="3">
    <source>
        <dbReference type="Proteomes" id="UP000518605"/>
    </source>
</evidence>
<organism evidence="2 3">
    <name type="scientific">Paenibacillus endophyticus</name>
    <dbReference type="NCBI Taxonomy" id="1294268"/>
    <lineage>
        <taxon>Bacteria</taxon>
        <taxon>Bacillati</taxon>
        <taxon>Bacillota</taxon>
        <taxon>Bacilli</taxon>
        <taxon>Bacillales</taxon>
        <taxon>Paenibacillaceae</taxon>
        <taxon>Paenibacillus</taxon>
    </lineage>
</organism>